<organism evidence="1 2">
    <name type="scientific">Beta vulgaris subsp. vulgaris</name>
    <name type="common">Beet</name>
    <dbReference type="NCBI Taxonomy" id="3555"/>
    <lineage>
        <taxon>Eukaryota</taxon>
        <taxon>Viridiplantae</taxon>
        <taxon>Streptophyta</taxon>
        <taxon>Embryophyta</taxon>
        <taxon>Tracheophyta</taxon>
        <taxon>Spermatophyta</taxon>
        <taxon>Magnoliopsida</taxon>
        <taxon>eudicotyledons</taxon>
        <taxon>Gunneridae</taxon>
        <taxon>Pentapetalae</taxon>
        <taxon>Caryophyllales</taxon>
        <taxon>Chenopodiaceae</taxon>
        <taxon>Betoideae</taxon>
        <taxon>Beta</taxon>
    </lineage>
</organism>
<dbReference type="Gramene" id="KMS95317">
    <property type="protein sequence ID" value="KMS95317"/>
    <property type="gene ID" value="BVRB_009440"/>
</dbReference>
<dbReference type="AlphaFoldDB" id="A0A0J8B690"/>
<evidence type="ECO:0000313" key="1">
    <source>
        <dbReference type="EMBL" id="KMS95317.1"/>
    </source>
</evidence>
<proteinExistence type="predicted"/>
<protein>
    <submittedName>
        <fullName evidence="1">Uncharacterized protein</fullName>
    </submittedName>
</protein>
<dbReference type="EMBL" id="KQ090487">
    <property type="protein sequence ID" value="KMS95317.1"/>
    <property type="molecule type" value="Genomic_DNA"/>
</dbReference>
<dbReference type="Proteomes" id="UP000035740">
    <property type="component" value="Unassembled WGS sequence"/>
</dbReference>
<reference evidence="1 2" key="1">
    <citation type="journal article" date="2014" name="Nature">
        <title>The genome of the recently domesticated crop plant sugar beet (Beta vulgaris).</title>
        <authorList>
            <person name="Dohm J.C."/>
            <person name="Minoche A.E."/>
            <person name="Holtgrawe D."/>
            <person name="Capella-Gutierrez S."/>
            <person name="Zakrzewski F."/>
            <person name="Tafer H."/>
            <person name="Rupp O."/>
            <person name="Sorensen T.R."/>
            <person name="Stracke R."/>
            <person name="Reinhardt R."/>
            <person name="Goesmann A."/>
            <person name="Kraft T."/>
            <person name="Schulz B."/>
            <person name="Stadler P.F."/>
            <person name="Schmidt T."/>
            <person name="Gabaldon T."/>
            <person name="Lehrach H."/>
            <person name="Weisshaar B."/>
            <person name="Himmelbauer H."/>
        </authorList>
    </citation>
    <scope>NUCLEOTIDE SEQUENCE [LARGE SCALE GENOMIC DNA]</scope>
    <source>
        <tissue evidence="1">Taproot</tissue>
    </source>
</reference>
<sequence length="43" mass="5071">MGKCLSRHKEVNLLKMDEQNKVLVLAAKEVKVRKRKSYNEISR</sequence>
<evidence type="ECO:0000313" key="2">
    <source>
        <dbReference type="Proteomes" id="UP000035740"/>
    </source>
</evidence>
<keyword evidence="2" id="KW-1185">Reference proteome</keyword>
<name>A0A0J8B690_BETVV</name>
<gene>
    <name evidence="1" type="ORF">BVRB_009440</name>
</gene>
<accession>A0A0J8B690</accession>